<sequence>VRLLLSLLRIPYNRVEIDIEKEENRTEEFLKNVSSGGKLPVLILPRDYHQKLSSRTSKKNDTIAESAATPKKVVIDDEVASLSPFRPSDDIDLNPKIPDDGITFTESNAILTLLSEGTSLFPRDPIDRAQVMQWLFWEQYSLTPNISPLRRWITYMGVGEESEYLDRIVEKQKQGYEALHLMEEHLRERKFFVGEAFTIVDIALYAYTHVGEEAGYSVDSFPMIRAWFHRVEQMAGFIPIND</sequence>
<dbReference type="PROSITE" id="PS50405">
    <property type="entry name" value="GST_CTER"/>
    <property type="match status" value="1"/>
</dbReference>
<dbReference type="InterPro" id="IPR036282">
    <property type="entry name" value="Glutathione-S-Trfase_C_sf"/>
</dbReference>
<dbReference type="AlphaFoldDB" id="A0A9N9N8S0"/>
<protein>
    <submittedName>
        <fullName evidence="4">6938_t:CDS:1</fullName>
    </submittedName>
</protein>
<proteinExistence type="inferred from homology"/>
<dbReference type="InterPro" id="IPR036249">
    <property type="entry name" value="Thioredoxin-like_sf"/>
</dbReference>
<dbReference type="Gene3D" id="3.40.30.10">
    <property type="entry name" value="Glutaredoxin"/>
    <property type="match status" value="1"/>
</dbReference>
<gene>
    <name evidence="4" type="ORF">AMORRO_LOCUS12810</name>
</gene>
<feature type="domain" description="GST N-terminal" evidence="2">
    <location>
        <begin position="1"/>
        <end position="122"/>
    </location>
</feature>
<dbReference type="SUPFAM" id="SSF52833">
    <property type="entry name" value="Thioredoxin-like"/>
    <property type="match status" value="1"/>
</dbReference>
<dbReference type="EMBL" id="CAJVPV010019897">
    <property type="protein sequence ID" value="CAG8712876.1"/>
    <property type="molecule type" value="Genomic_DNA"/>
</dbReference>
<dbReference type="PROSITE" id="PS50404">
    <property type="entry name" value="GST_NTER"/>
    <property type="match status" value="1"/>
</dbReference>
<dbReference type="OrthoDB" id="422574at2759"/>
<dbReference type="PANTHER" id="PTHR44051">
    <property type="entry name" value="GLUTATHIONE S-TRANSFERASE-RELATED"/>
    <property type="match status" value="1"/>
</dbReference>
<feature type="domain" description="GST C-terminal" evidence="3">
    <location>
        <begin position="124"/>
        <end position="242"/>
    </location>
</feature>
<comment type="caution">
    <text evidence="4">The sequence shown here is derived from an EMBL/GenBank/DDBJ whole genome shotgun (WGS) entry which is preliminary data.</text>
</comment>
<keyword evidence="5" id="KW-1185">Reference proteome</keyword>
<feature type="non-terminal residue" evidence="4">
    <location>
        <position position="1"/>
    </location>
</feature>
<evidence type="ECO:0000259" key="2">
    <source>
        <dbReference type="PROSITE" id="PS50404"/>
    </source>
</evidence>
<dbReference type="InterPro" id="IPR004046">
    <property type="entry name" value="GST_C"/>
</dbReference>
<reference evidence="4" key="1">
    <citation type="submission" date="2021-06" db="EMBL/GenBank/DDBJ databases">
        <authorList>
            <person name="Kallberg Y."/>
            <person name="Tangrot J."/>
            <person name="Rosling A."/>
        </authorList>
    </citation>
    <scope>NUCLEOTIDE SEQUENCE</scope>
    <source>
        <strain evidence="4">CL551</strain>
    </source>
</reference>
<dbReference type="Proteomes" id="UP000789342">
    <property type="component" value="Unassembled WGS sequence"/>
</dbReference>
<organism evidence="4 5">
    <name type="scientific">Acaulospora morrowiae</name>
    <dbReference type="NCBI Taxonomy" id="94023"/>
    <lineage>
        <taxon>Eukaryota</taxon>
        <taxon>Fungi</taxon>
        <taxon>Fungi incertae sedis</taxon>
        <taxon>Mucoromycota</taxon>
        <taxon>Glomeromycotina</taxon>
        <taxon>Glomeromycetes</taxon>
        <taxon>Diversisporales</taxon>
        <taxon>Acaulosporaceae</taxon>
        <taxon>Acaulospora</taxon>
    </lineage>
</organism>
<evidence type="ECO:0000259" key="3">
    <source>
        <dbReference type="PROSITE" id="PS50405"/>
    </source>
</evidence>
<comment type="similarity">
    <text evidence="1">Belongs to the GST superfamily.</text>
</comment>
<evidence type="ECO:0000256" key="1">
    <source>
        <dbReference type="ARBA" id="ARBA00007409"/>
    </source>
</evidence>
<dbReference type="PANTHER" id="PTHR44051:SF2">
    <property type="entry name" value="HYPOTHETICAL GLUTATHIONE S-TRANSFERASE LIKE PROTEIN"/>
    <property type="match status" value="1"/>
</dbReference>
<dbReference type="Pfam" id="PF00043">
    <property type="entry name" value="GST_C"/>
    <property type="match status" value="1"/>
</dbReference>
<dbReference type="Gene3D" id="1.20.1050.10">
    <property type="match status" value="1"/>
</dbReference>
<name>A0A9N9N8S0_9GLOM</name>
<evidence type="ECO:0000313" key="5">
    <source>
        <dbReference type="Proteomes" id="UP000789342"/>
    </source>
</evidence>
<dbReference type="InterPro" id="IPR010987">
    <property type="entry name" value="Glutathione-S-Trfase_C-like"/>
</dbReference>
<dbReference type="SUPFAM" id="SSF47616">
    <property type="entry name" value="GST C-terminal domain-like"/>
    <property type="match status" value="1"/>
</dbReference>
<dbReference type="InterPro" id="IPR004045">
    <property type="entry name" value="Glutathione_S-Trfase_N"/>
</dbReference>
<evidence type="ECO:0000313" key="4">
    <source>
        <dbReference type="EMBL" id="CAG8712876.1"/>
    </source>
</evidence>
<accession>A0A9N9N8S0</accession>